<dbReference type="GO" id="GO:0005886">
    <property type="term" value="C:plasma membrane"/>
    <property type="evidence" value="ECO:0007669"/>
    <property type="project" value="UniProtKB-SubCell"/>
</dbReference>
<evidence type="ECO:0000313" key="3">
    <source>
        <dbReference type="EMBL" id="MBB6209391.1"/>
    </source>
</evidence>
<dbReference type="PROSITE" id="PS51257">
    <property type="entry name" value="PROKAR_LIPOPROTEIN"/>
    <property type="match status" value="1"/>
</dbReference>
<evidence type="ECO:0000313" key="4">
    <source>
        <dbReference type="Proteomes" id="UP000544872"/>
    </source>
</evidence>
<evidence type="ECO:0000256" key="1">
    <source>
        <dbReference type="ARBA" id="ARBA00007613"/>
    </source>
</evidence>
<dbReference type="PANTHER" id="PTHR30203:SF32">
    <property type="entry name" value="CATION EFFLUX SYSTEM PROTEIN CUSC"/>
    <property type="match status" value="1"/>
</dbReference>
<dbReference type="InterPro" id="IPR003423">
    <property type="entry name" value="OMP_efflux"/>
</dbReference>
<dbReference type="Gene3D" id="2.20.200.10">
    <property type="entry name" value="Outer membrane efflux proteins (OEP)"/>
    <property type="match status" value="1"/>
</dbReference>
<reference evidence="3 4" key="1">
    <citation type="submission" date="2020-08" db="EMBL/GenBank/DDBJ databases">
        <title>Genomic Encyclopedia of Type Strains, Phase IV (KMG-IV): sequencing the most valuable type-strain genomes for metagenomic binning, comparative biology and taxonomic classification.</title>
        <authorList>
            <person name="Goeker M."/>
        </authorList>
    </citation>
    <scope>NUCLEOTIDE SEQUENCE [LARGE SCALE GENOMIC DNA]</scope>
    <source>
        <strain evidence="3 4">DSM 11590</strain>
    </source>
</reference>
<dbReference type="Gene3D" id="1.20.1600.10">
    <property type="entry name" value="Outer membrane efflux proteins (OEP)"/>
    <property type="match status" value="1"/>
</dbReference>
<proteinExistence type="inferred from homology"/>
<comment type="subcellular location">
    <subcellularLocation>
        <location evidence="2">Cell membrane</location>
        <topology evidence="2">Lipid-anchor</topology>
    </subcellularLocation>
</comment>
<dbReference type="AlphaFoldDB" id="A0A7W9ZDD8"/>
<dbReference type="EMBL" id="JACIIX010000002">
    <property type="protein sequence ID" value="MBB6209391.1"/>
    <property type="molecule type" value="Genomic_DNA"/>
</dbReference>
<keyword evidence="4" id="KW-1185">Reference proteome</keyword>
<organism evidence="3 4">
    <name type="scientific">Novispirillum itersonii</name>
    <name type="common">Aquaspirillum itersonii</name>
    <dbReference type="NCBI Taxonomy" id="189"/>
    <lineage>
        <taxon>Bacteria</taxon>
        <taxon>Pseudomonadati</taxon>
        <taxon>Pseudomonadota</taxon>
        <taxon>Alphaproteobacteria</taxon>
        <taxon>Rhodospirillales</taxon>
        <taxon>Novispirillaceae</taxon>
        <taxon>Novispirillum</taxon>
    </lineage>
</organism>
<keyword evidence="2" id="KW-0812">Transmembrane</keyword>
<dbReference type="GO" id="GO:0015562">
    <property type="term" value="F:efflux transmembrane transporter activity"/>
    <property type="evidence" value="ECO:0007669"/>
    <property type="project" value="InterPro"/>
</dbReference>
<dbReference type="NCBIfam" id="TIGR01845">
    <property type="entry name" value="outer_NodT"/>
    <property type="match status" value="1"/>
</dbReference>
<keyword evidence="2" id="KW-1134">Transmembrane beta strand</keyword>
<keyword evidence="2" id="KW-0472">Membrane</keyword>
<keyword evidence="2" id="KW-0449">Lipoprotein</keyword>
<dbReference type="RefSeq" id="WP_311769075.1">
    <property type="nucleotide sequence ID" value="NZ_JACIIX010000002.1"/>
</dbReference>
<accession>A0A7W9ZDD8</accession>
<protein>
    <submittedName>
        <fullName evidence="3">Multidrug efflux system outer membrane protein</fullName>
    </submittedName>
</protein>
<gene>
    <name evidence="3" type="ORF">FHS48_000793</name>
</gene>
<dbReference type="Pfam" id="PF02321">
    <property type="entry name" value="OEP"/>
    <property type="match status" value="2"/>
</dbReference>
<comment type="similarity">
    <text evidence="1 2">Belongs to the outer membrane factor (OMF) (TC 1.B.17) family.</text>
</comment>
<dbReference type="PANTHER" id="PTHR30203">
    <property type="entry name" value="OUTER MEMBRANE CATION EFFLUX PROTEIN"/>
    <property type="match status" value="1"/>
</dbReference>
<dbReference type="SUPFAM" id="SSF56954">
    <property type="entry name" value="Outer membrane efflux proteins (OEP)"/>
    <property type="match status" value="1"/>
</dbReference>
<sequence length="489" mass="52472">MMAVRSLQPPVRETTMTSLRMPLMTAAAALLLAGCSLVPDYDRPAAPVPAALPQNGATLAGVGPTAADAPVWADIPWQQFFTDPTLQGLIRQALETNRSLRVAALNVEVARATYRVREADTLPEVNATAGESVQRTPRNASTATPARDMISRKYSANLAVTSFELDLFGRVRSLESAALESYLATEEARTAAQISLIAEVANAYLTLLGDRKLLALTEETLQSRQQSLQLIERSFQLGVGSQLDVSQARSSVETARASRLRYLRQVEQDRNALSLLVGEPVDVAVPGDLRTVKLVEDIPVGLSSDVLLRRPDIAQAEHTLKSANANIGAARAAFFPTISLTGSFGLSSSTLQNLFKAGSGAWAFAPSLSLPIFDAGKNEAELDSAKATKDIAVANYEKAIQTAFREVADSLAARGTYGEQLQAQNALVDAYSNSLQLSQARYDRGIDSYLSVLDAQRSLFSAQQEQVTTEVARLSTLVTLYKTLGGGVK</sequence>
<dbReference type="InterPro" id="IPR010131">
    <property type="entry name" value="MdtP/NodT-like"/>
</dbReference>
<dbReference type="Proteomes" id="UP000544872">
    <property type="component" value="Unassembled WGS sequence"/>
</dbReference>
<keyword evidence="2" id="KW-0564">Palmitate</keyword>
<comment type="caution">
    <text evidence="3">The sequence shown here is derived from an EMBL/GenBank/DDBJ whole genome shotgun (WGS) entry which is preliminary data.</text>
</comment>
<evidence type="ECO:0000256" key="2">
    <source>
        <dbReference type="RuleBase" id="RU362097"/>
    </source>
</evidence>
<name>A0A7W9ZDD8_NOVIT</name>